<sequence length="169" mass="17870">MQLCATNTTPIQQPQPSKQPNLYQPQYKSPAVQAGFIEMGAKGPDVTVLSTDISHSENFIGNAVCDSDASHSLTGDQSALCHYCKLTKPIPLLVTTKCTGHGSYIEGIGSLVFKGKNNKTVIVNGVFFLSDASCILISPAALIHAGGDSLPMAMLMTFPCSKPPFVPPC</sequence>
<evidence type="ECO:0000313" key="3">
    <source>
        <dbReference type="Proteomes" id="UP000765509"/>
    </source>
</evidence>
<dbReference type="Proteomes" id="UP000765509">
    <property type="component" value="Unassembled WGS sequence"/>
</dbReference>
<gene>
    <name evidence="2" type="ORF">O181_013166</name>
</gene>
<comment type="caution">
    <text evidence="2">The sequence shown here is derived from an EMBL/GenBank/DDBJ whole genome shotgun (WGS) entry which is preliminary data.</text>
</comment>
<protein>
    <submittedName>
        <fullName evidence="2">Uncharacterized protein</fullName>
    </submittedName>
</protein>
<reference evidence="2" key="1">
    <citation type="submission" date="2021-03" db="EMBL/GenBank/DDBJ databases">
        <title>Draft genome sequence of rust myrtle Austropuccinia psidii MF-1, a brazilian biotype.</title>
        <authorList>
            <person name="Quecine M.C."/>
            <person name="Pachon D.M.R."/>
            <person name="Bonatelli M.L."/>
            <person name="Correr F.H."/>
            <person name="Franceschini L.M."/>
            <person name="Leite T.F."/>
            <person name="Margarido G.R.A."/>
            <person name="Almeida C.A."/>
            <person name="Ferrarezi J.A."/>
            <person name="Labate C.A."/>
        </authorList>
    </citation>
    <scope>NUCLEOTIDE SEQUENCE</scope>
    <source>
        <strain evidence="2">MF-1</strain>
    </source>
</reference>
<dbReference type="EMBL" id="AVOT02003413">
    <property type="protein sequence ID" value="MBW0473451.1"/>
    <property type="molecule type" value="Genomic_DNA"/>
</dbReference>
<feature type="region of interest" description="Disordered" evidence="1">
    <location>
        <begin position="1"/>
        <end position="24"/>
    </location>
</feature>
<accession>A0A9Q3BZ61</accession>
<proteinExistence type="predicted"/>
<dbReference type="AlphaFoldDB" id="A0A9Q3BZ61"/>
<evidence type="ECO:0000313" key="2">
    <source>
        <dbReference type="EMBL" id="MBW0473451.1"/>
    </source>
</evidence>
<organism evidence="2 3">
    <name type="scientific">Austropuccinia psidii MF-1</name>
    <dbReference type="NCBI Taxonomy" id="1389203"/>
    <lineage>
        <taxon>Eukaryota</taxon>
        <taxon>Fungi</taxon>
        <taxon>Dikarya</taxon>
        <taxon>Basidiomycota</taxon>
        <taxon>Pucciniomycotina</taxon>
        <taxon>Pucciniomycetes</taxon>
        <taxon>Pucciniales</taxon>
        <taxon>Sphaerophragmiaceae</taxon>
        <taxon>Austropuccinia</taxon>
    </lineage>
</organism>
<dbReference type="OrthoDB" id="2517084at2759"/>
<evidence type="ECO:0000256" key="1">
    <source>
        <dbReference type="SAM" id="MobiDB-lite"/>
    </source>
</evidence>
<keyword evidence="3" id="KW-1185">Reference proteome</keyword>
<name>A0A9Q3BZ61_9BASI</name>